<dbReference type="OrthoDB" id="8139504at2"/>
<keyword evidence="2" id="KW-1185">Reference proteome</keyword>
<protein>
    <submittedName>
        <fullName evidence="1">Uncharacterized protein</fullName>
    </submittedName>
</protein>
<accession>A0A1M7U879</accession>
<sequence length="69" mass="7668">MAGAPTCTSCNLERTLISIRPGRNRHDVRAYECPACHDVFRLVIQREPLVSDDLIDVVFDSPALKAGTR</sequence>
<gene>
    <name evidence="1" type="ORF">SAMN05444170_3960</name>
</gene>
<proteinExistence type="predicted"/>
<evidence type="ECO:0000313" key="1">
    <source>
        <dbReference type="EMBL" id="SHN79239.1"/>
    </source>
</evidence>
<dbReference type="EMBL" id="LT670849">
    <property type="protein sequence ID" value="SHN79239.1"/>
    <property type="molecule type" value="Genomic_DNA"/>
</dbReference>
<organism evidence="1 2">
    <name type="scientific">Bradyrhizobium erythrophlei</name>
    <dbReference type="NCBI Taxonomy" id="1437360"/>
    <lineage>
        <taxon>Bacteria</taxon>
        <taxon>Pseudomonadati</taxon>
        <taxon>Pseudomonadota</taxon>
        <taxon>Alphaproteobacteria</taxon>
        <taxon>Hyphomicrobiales</taxon>
        <taxon>Nitrobacteraceae</taxon>
        <taxon>Bradyrhizobium</taxon>
    </lineage>
</organism>
<reference evidence="2" key="1">
    <citation type="submission" date="2016-11" db="EMBL/GenBank/DDBJ databases">
        <authorList>
            <person name="Varghese N."/>
            <person name="Submissions S."/>
        </authorList>
    </citation>
    <scope>NUCLEOTIDE SEQUENCE [LARGE SCALE GENOMIC DNA]</scope>
    <source>
        <strain evidence="2">GAS401</strain>
    </source>
</reference>
<dbReference type="Proteomes" id="UP000184096">
    <property type="component" value="Chromosome I"/>
</dbReference>
<evidence type="ECO:0000313" key="2">
    <source>
        <dbReference type="Proteomes" id="UP000184096"/>
    </source>
</evidence>
<dbReference type="RefSeq" id="WP_156898580.1">
    <property type="nucleotide sequence ID" value="NZ_LT670849.1"/>
</dbReference>
<name>A0A1M7U879_9BRAD</name>
<dbReference type="AlphaFoldDB" id="A0A1M7U879"/>